<gene>
    <name evidence="2" type="ORF">E2C01_053084</name>
</gene>
<keyword evidence="3" id="KW-1185">Reference proteome</keyword>
<evidence type="ECO:0000313" key="3">
    <source>
        <dbReference type="Proteomes" id="UP000324222"/>
    </source>
</evidence>
<dbReference type="EMBL" id="VSRR010016224">
    <property type="protein sequence ID" value="MPC59070.1"/>
    <property type="molecule type" value="Genomic_DNA"/>
</dbReference>
<feature type="compositionally biased region" description="Basic and acidic residues" evidence="1">
    <location>
        <begin position="113"/>
        <end position="123"/>
    </location>
</feature>
<feature type="compositionally biased region" description="Basic residues" evidence="1">
    <location>
        <begin position="103"/>
        <end position="112"/>
    </location>
</feature>
<comment type="caution">
    <text evidence="2">The sequence shown here is derived from an EMBL/GenBank/DDBJ whole genome shotgun (WGS) entry which is preliminary data.</text>
</comment>
<accession>A0A5B7GFH7</accession>
<feature type="region of interest" description="Disordered" evidence="1">
    <location>
        <begin position="1"/>
        <end position="131"/>
    </location>
</feature>
<sequence>MRSVAEGLRCEERSLTVGSSRSKGEREQAVAAEDDANKKYVGIHHVPPQEPQGSFTGKVDHKCLEEPRSSGGKLARERTVHPVTHITFPPQAMKTPAPVLFHPHPHPHPHHAPRGDAEQRRGISQDSGQCW</sequence>
<evidence type="ECO:0000313" key="2">
    <source>
        <dbReference type="EMBL" id="MPC59070.1"/>
    </source>
</evidence>
<organism evidence="2 3">
    <name type="scientific">Portunus trituberculatus</name>
    <name type="common">Swimming crab</name>
    <name type="synonym">Neptunus trituberculatus</name>
    <dbReference type="NCBI Taxonomy" id="210409"/>
    <lineage>
        <taxon>Eukaryota</taxon>
        <taxon>Metazoa</taxon>
        <taxon>Ecdysozoa</taxon>
        <taxon>Arthropoda</taxon>
        <taxon>Crustacea</taxon>
        <taxon>Multicrustacea</taxon>
        <taxon>Malacostraca</taxon>
        <taxon>Eumalacostraca</taxon>
        <taxon>Eucarida</taxon>
        <taxon>Decapoda</taxon>
        <taxon>Pleocyemata</taxon>
        <taxon>Brachyura</taxon>
        <taxon>Eubrachyura</taxon>
        <taxon>Portunoidea</taxon>
        <taxon>Portunidae</taxon>
        <taxon>Portuninae</taxon>
        <taxon>Portunus</taxon>
    </lineage>
</organism>
<dbReference type="AlphaFoldDB" id="A0A5B7GFH7"/>
<reference evidence="2 3" key="1">
    <citation type="submission" date="2019-05" db="EMBL/GenBank/DDBJ databases">
        <title>Another draft genome of Portunus trituberculatus and its Hox gene families provides insights of decapod evolution.</title>
        <authorList>
            <person name="Jeong J.-H."/>
            <person name="Song I."/>
            <person name="Kim S."/>
            <person name="Choi T."/>
            <person name="Kim D."/>
            <person name="Ryu S."/>
            <person name="Kim W."/>
        </authorList>
    </citation>
    <scope>NUCLEOTIDE SEQUENCE [LARGE SCALE GENOMIC DNA]</scope>
    <source>
        <tissue evidence="2">Muscle</tissue>
    </source>
</reference>
<dbReference type="Proteomes" id="UP000324222">
    <property type="component" value="Unassembled WGS sequence"/>
</dbReference>
<protein>
    <submittedName>
        <fullName evidence="2">Uncharacterized protein</fullName>
    </submittedName>
</protein>
<name>A0A5B7GFH7_PORTR</name>
<feature type="compositionally biased region" description="Basic and acidic residues" evidence="1">
    <location>
        <begin position="58"/>
        <end position="80"/>
    </location>
</feature>
<evidence type="ECO:0000256" key="1">
    <source>
        <dbReference type="SAM" id="MobiDB-lite"/>
    </source>
</evidence>
<proteinExistence type="predicted"/>